<protein>
    <submittedName>
        <fullName evidence="1">Uncharacterized protein</fullName>
    </submittedName>
</protein>
<evidence type="ECO:0000313" key="2">
    <source>
        <dbReference type="Proteomes" id="UP000030745"/>
    </source>
</evidence>
<dbReference type="EMBL" id="KK583760">
    <property type="protein sequence ID" value="KDO17149.1"/>
    <property type="molecule type" value="Genomic_DNA"/>
</dbReference>
<dbReference type="VEuPathDB" id="FungiDB:SPRG_17448"/>
<feature type="non-terminal residue" evidence="1">
    <location>
        <position position="87"/>
    </location>
</feature>
<organism evidence="1 2">
    <name type="scientific">Saprolegnia parasitica (strain CBS 223.65)</name>
    <dbReference type="NCBI Taxonomy" id="695850"/>
    <lineage>
        <taxon>Eukaryota</taxon>
        <taxon>Sar</taxon>
        <taxon>Stramenopiles</taxon>
        <taxon>Oomycota</taxon>
        <taxon>Saprolegniomycetes</taxon>
        <taxon>Saprolegniales</taxon>
        <taxon>Saprolegniaceae</taxon>
        <taxon>Saprolegnia</taxon>
    </lineage>
</organism>
<dbReference type="OrthoDB" id="10251401at2759"/>
<dbReference type="STRING" id="695850.A0A067BFJ8"/>
<dbReference type="GeneID" id="24138989"/>
<proteinExistence type="predicted"/>
<name>A0A067BFJ8_SAPPC</name>
<reference evidence="1 2" key="1">
    <citation type="journal article" date="2013" name="PLoS Genet.">
        <title>Distinctive expansion of potential virulence genes in the genome of the oomycete fish pathogen Saprolegnia parasitica.</title>
        <authorList>
            <person name="Jiang R.H."/>
            <person name="de Bruijn I."/>
            <person name="Haas B.J."/>
            <person name="Belmonte R."/>
            <person name="Lobach L."/>
            <person name="Christie J."/>
            <person name="van den Ackerveken G."/>
            <person name="Bottin A."/>
            <person name="Bulone V."/>
            <person name="Diaz-Moreno S.M."/>
            <person name="Dumas B."/>
            <person name="Fan L."/>
            <person name="Gaulin E."/>
            <person name="Govers F."/>
            <person name="Grenville-Briggs L.J."/>
            <person name="Horner N.R."/>
            <person name="Levin J.Z."/>
            <person name="Mammella M."/>
            <person name="Meijer H.J."/>
            <person name="Morris P."/>
            <person name="Nusbaum C."/>
            <person name="Oome S."/>
            <person name="Phillips A.J."/>
            <person name="van Rooyen D."/>
            <person name="Rzeszutek E."/>
            <person name="Saraiva M."/>
            <person name="Secombes C.J."/>
            <person name="Seidl M.F."/>
            <person name="Snel B."/>
            <person name="Stassen J.H."/>
            <person name="Sykes S."/>
            <person name="Tripathy S."/>
            <person name="van den Berg H."/>
            <person name="Vega-Arreguin J.C."/>
            <person name="Wawra S."/>
            <person name="Young S.K."/>
            <person name="Zeng Q."/>
            <person name="Dieguez-Uribeondo J."/>
            <person name="Russ C."/>
            <person name="Tyler B.M."/>
            <person name="van West P."/>
        </authorList>
    </citation>
    <scope>NUCLEOTIDE SEQUENCE [LARGE SCALE GENOMIC DNA]</scope>
    <source>
        <strain evidence="1 2">CBS 223.65</strain>
    </source>
</reference>
<dbReference type="RefSeq" id="XP_012212140.1">
    <property type="nucleotide sequence ID" value="XM_012356750.1"/>
</dbReference>
<accession>A0A067BFJ8</accession>
<keyword evidence="2" id="KW-1185">Reference proteome</keyword>
<sequence>MSLYAPPTTAEMLQLNAADASSVYTTNFLRLQTTQLLDEVRIAYDKVGGVNPILVAVKQSLDALPEQQVTSSCLAMPGLPTRNLLKE</sequence>
<dbReference type="AlphaFoldDB" id="A0A067BFJ8"/>
<gene>
    <name evidence="1" type="ORF">SPRG_17448</name>
</gene>
<dbReference type="Proteomes" id="UP000030745">
    <property type="component" value="Unassembled WGS sequence"/>
</dbReference>
<dbReference type="KEGG" id="spar:SPRG_17448"/>
<evidence type="ECO:0000313" key="1">
    <source>
        <dbReference type="EMBL" id="KDO17149.1"/>
    </source>
</evidence>